<sequence>MSATTNKAQQEASAHDARPGTPPKTIGQRGTDSASTTRWQALDIVQRDEGPPATRRVYVGKSPEEYLVSSDLVATRCSRTFWNVRGEGGGSPAVIGMRDFETPVAIIKAPEMSEKFSEFSRY</sequence>
<gene>
    <name evidence="2" type="ORF">A4U43_C06F3620</name>
</gene>
<feature type="region of interest" description="Disordered" evidence="1">
    <location>
        <begin position="1"/>
        <end position="36"/>
    </location>
</feature>
<dbReference type="EMBL" id="CM007386">
    <property type="protein sequence ID" value="ONK66047.1"/>
    <property type="molecule type" value="Genomic_DNA"/>
</dbReference>
<dbReference type="Gramene" id="ONK66047">
    <property type="protein sequence ID" value="ONK66047"/>
    <property type="gene ID" value="A4U43_C06F3620"/>
</dbReference>
<keyword evidence="3" id="KW-1185">Reference proteome</keyword>
<dbReference type="AlphaFoldDB" id="A0A5P1ELH1"/>
<evidence type="ECO:0000313" key="2">
    <source>
        <dbReference type="EMBL" id="ONK66047.1"/>
    </source>
</evidence>
<dbReference type="Proteomes" id="UP000243459">
    <property type="component" value="Chromosome 6"/>
</dbReference>
<evidence type="ECO:0000313" key="3">
    <source>
        <dbReference type="Proteomes" id="UP000243459"/>
    </source>
</evidence>
<name>A0A5P1ELH1_ASPOF</name>
<feature type="compositionally biased region" description="Polar residues" evidence="1">
    <location>
        <begin position="1"/>
        <end position="12"/>
    </location>
</feature>
<accession>A0A5P1ELH1</accession>
<organism evidence="2 3">
    <name type="scientific">Asparagus officinalis</name>
    <name type="common">Garden asparagus</name>
    <dbReference type="NCBI Taxonomy" id="4686"/>
    <lineage>
        <taxon>Eukaryota</taxon>
        <taxon>Viridiplantae</taxon>
        <taxon>Streptophyta</taxon>
        <taxon>Embryophyta</taxon>
        <taxon>Tracheophyta</taxon>
        <taxon>Spermatophyta</taxon>
        <taxon>Magnoliopsida</taxon>
        <taxon>Liliopsida</taxon>
        <taxon>Asparagales</taxon>
        <taxon>Asparagaceae</taxon>
        <taxon>Asparagoideae</taxon>
        <taxon>Asparagus</taxon>
    </lineage>
</organism>
<protein>
    <submittedName>
        <fullName evidence="2">Uncharacterized protein</fullName>
    </submittedName>
</protein>
<evidence type="ECO:0000256" key="1">
    <source>
        <dbReference type="SAM" id="MobiDB-lite"/>
    </source>
</evidence>
<reference evidence="3" key="1">
    <citation type="journal article" date="2017" name="Nat. Commun.">
        <title>The asparagus genome sheds light on the origin and evolution of a young Y chromosome.</title>
        <authorList>
            <person name="Harkess A."/>
            <person name="Zhou J."/>
            <person name="Xu C."/>
            <person name="Bowers J.E."/>
            <person name="Van der Hulst R."/>
            <person name="Ayyampalayam S."/>
            <person name="Mercati F."/>
            <person name="Riccardi P."/>
            <person name="McKain M.R."/>
            <person name="Kakrana A."/>
            <person name="Tang H."/>
            <person name="Ray J."/>
            <person name="Groenendijk J."/>
            <person name="Arikit S."/>
            <person name="Mathioni S.M."/>
            <person name="Nakano M."/>
            <person name="Shan H."/>
            <person name="Telgmann-Rauber A."/>
            <person name="Kanno A."/>
            <person name="Yue Z."/>
            <person name="Chen H."/>
            <person name="Li W."/>
            <person name="Chen Y."/>
            <person name="Xu X."/>
            <person name="Zhang Y."/>
            <person name="Luo S."/>
            <person name="Chen H."/>
            <person name="Gao J."/>
            <person name="Mao Z."/>
            <person name="Pires J.C."/>
            <person name="Luo M."/>
            <person name="Kudrna D."/>
            <person name="Wing R.A."/>
            <person name="Meyers B.C."/>
            <person name="Yi K."/>
            <person name="Kong H."/>
            <person name="Lavrijsen P."/>
            <person name="Sunseri F."/>
            <person name="Falavigna A."/>
            <person name="Ye Y."/>
            <person name="Leebens-Mack J.H."/>
            <person name="Chen G."/>
        </authorList>
    </citation>
    <scope>NUCLEOTIDE SEQUENCE [LARGE SCALE GENOMIC DNA]</scope>
    <source>
        <strain evidence="3">cv. DH0086</strain>
    </source>
</reference>
<proteinExistence type="predicted"/>